<keyword evidence="6" id="KW-0130">Cell adhesion</keyword>
<feature type="domain" description="Cadherin" evidence="18">
    <location>
        <begin position="128"/>
        <end position="225"/>
    </location>
</feature>
<dbReference type="SMART" id="SM00112">
    <property type="entry name" value="CA"/>
    <property type="match status" value="2"/>
</dbReference>
<evidence type="ECO:0000259" key="18">
    <source>
        <dbReference type="PROSITE" id="PS50268"/>
    </source>
</evidence>
<protein>
    <submittedName>
        <fullName evidence="20">Calsyntenin-1</fullName>
    </submittedName>
</protein>
<dbReference type="InterPro" id="IPR015919">
    <property type="entry name" value="Cadherin-like_sf"/>
</dbReference>
<keyword evidence="4" id="KW-0677">Repeat</keyword>
<dbReference type="InterPro" id="IPR013320">
    <property type="entry name" value="ConA-like_dom_sf"/>
</dbReference>
<evidence type="ECO:0000256" key="6">
    <source>
        <dbReference type="ARBA" id="ARBA00022889"/>
    </source>
</evidence>
<gene>
    <name evidence="20" type="primary">LOC100905219</name>
</gene>
<accession>A0AAJ7SJN9</accession>
<feature type="signal peptide" evidence="17">
    <location>
        <begin position="1"/>
        <end position="17"/>
    </location>
</feature>
<reference evidence="20" key="1">
    <citation type="submission" date="2025-08" db="UniProtKB">
        <authorList>
            <consortium name="RefSeq"/>
        </authorList>
    </citation>
    <scope>IDENTIFICATION</scope>
</reference>
<feature type="compositionally biased region" description="Basic and acidic residues" evidence="15">
    <location>
        <begin position="59"/>
        <end position="76"/>
    </location>
</feature>
<dbReference type="CTD" id="43824"/>
<dbReference type="GO" id="GO:0050806">
    <property type="term" value="P:positive regulation of synaptic transmission"/>
    <property type="evidence" value="ECO:0007669"/>
    <property type="project" value="TreeGrafter"/>
</dbReference>
<evidence type="ECO:0000256" key="12">
    <source>
        <dbReference type="ARBA" id="ARBA00035006"/>
    </source>
</evidence>
<comment type="subcellular location">
    <subcellularLocation>
        <location evidence="12">Postsynaptic cell membrane</location>
        <topology evidence="12">Single-pass type I membrane protein</topology>
    </subcellularLocation>
</comment>
<dbReference type="GO" id="GO:0051965">
    <property type="term" value="P:positive regulation of synapse assembly"/>
    <property type="evidence" value="ECO:0007669"/>
    <property type="project" value="TreeGrafter"/>
</dbReference>
<dbReference type="GO" id="GO:0045211">
    <property type="term" value="C:postsynaptic membrane"/>
    <property type="evidence" value="ECO:0007669"/>
    <property type="project" value="UniProtKB-SubCell"/>
</dbReference>
<dbReference type="PROSITE" id="PS50268">
    <property type="entry name" value="CADHERIN_2"/>
    <property type="match status" value="2"/>
</dbReference>
<evidence type="ECO:0000256" key="10">
    <source>
        <dbReference type="ARBA" id="ARBA00023180"/>
    </source>
</evidence>
<evidence type="ECO:0000256" key="5">
    <source>
        <dbReference type="ARBA" id="ARBA00022837"/>
    </source>
</evidence>
<evidence type="ECO:0000256" key="7">
    <source>
        <dbReference type="ARBA" id="ARBA00022989"/>
    </source>
</evidence>
<keyword evidence="5 14" id="KW-0106">Calcium</keyword>
<dbReference type="AlphaFoldDB" id="A0AAJ7SJN9"/>
<dbReference type="PANTHER" id="PTHR14139">
    <property type="entry name" value="CALSYNTENIN"/>
    <property type="match status" value="1"/>
</dbReference>
<feature type="region of interest" description="Disordered" evidence="15">
    <location>
        <begin position="767"/>
        <end position="790"/>
    </location>
</feature>
<evidence type="ECO:0000256" key="17">
    <source>
        <dbReference type="SAM" id="SignalP"/>
    </source>
</evidence>
<evidence type="ECO:0000256" key="9">
    <source>
        <dbReference type="ARBA" id="ARBA00023136"/>
    </source>
</evidence>
<feature type="domain" description="Cadherin" evidence="18">
    <location>
        <begin position="21"/>
        <end position="127"/>
    </location>
</feature>
<proteinExistence type="inferred from homology"/>
<feature type="region of interest" description="Disordered" evidence="15">
    <location>
        <begin position="59"/>
        <end position="82"/>
    </location>
</feature>
<evidence type="ECO:0000256" key="3">
    <source>
        <dbReference type="ARBA" id="ARBA00022729"/>
    </source>
</evidence>
<evidence type="ECO:0000256" key="1">
    <source>
        <dbReference type="ARBA" id="ARBA00022475"/>
    </source>
</evidence>
<keyword evidence="8" id="KW-0770">Synapse</keyword>
<dbReference type="Pfam" id="PF00028">
    <property type="entry name" value="Cadherin"/>
    <property type="match status" value="1"/>
</dbReference>
<dbReference type="Gene3D" id="2.60.120.200">
    <property type="match status" value="1"/>
</dbReference>
<dbReference type="RefSeq" id="XP_028969006.1">
    <property type="nucleotide sequence ID" value="XM_029113173.1"/>
</dbReference>
<evidence type="ECO:0000256" key="16">
    <source>
        <dbReference type="SAM" id="Phobius"/>
    </source>
</evidence>
<dbReference type="InterPro" id="IPR002126">
    <property type="entry name" value="Cadherin-like_dom"/>
</dbReference>
<keyword evidence="2 16" id="KW-0812">Transmembrane</keyword>
<dbReference type="CDD" id="cd11304">
    <property type="entry name" value="Cadherin_repeat"/>
    <property type="match status" value="2"/>
</dbReference>
<evidence type="ECO:0000256" key="15">
    <source>
        <dbReference type="SAM" id="MobiDB-lite"/>
    </source>
</evidence>
<feature type="region of interest" description="Disordered" evidence="15">
    <location>
        <begin position="853"/>
        <end position="883"/>
    </location>
</feature>
<dbReference type="FunFam" id="2.60.40.60:FF:000025">
    <property type="entry name" value="Calsyntenin 1"/>
    <property type="match status" value="1"/>
</dbReference>
<dbReference type="GO" id="GO:0005509">
    <property type="term" value="F:calcium ion binding"/>
    <property type="evidence" value="ECO:0007669"/>
    <property type="project" value="UniProtKB-UniRule"/>
</dbReference>
<dbReference type="GO" id="GO:0007156">
    <property type="term" value="P:homophilic cell adhesion via plasma membrane adhesion molecules"/>
    <property type="evidence" value="ECO:0007669"/>
    <property type="project" value="InterPro"/>
</dbReference>
<dbReference type="Proteomes" id="UP000694867">
    <property type="component" value="Unplaced"/>
</dbReference>
<dbReference type="KEGG" id="goe:100905219"/>
<dbReference type="PANTHER" id="PTHR14139:SF2">
    <property type="entry name" value="CALSYNTENIN-1"/>
    <property type="match status" value="1"/>
</dbReference>
<comment type="similarity">
    <text evidence="13">Belongs to the calsyntenin family.</text>
</comment>
<keyword evidence="1" id="KW-1003">Cell membrane</keyword>
<keyword evidence="11" id="KW-0628">Postsynaptic cell membrane</keyword>
<keyword evidence="19" id="KW-1185">Reference proteome</keyword>
<feature type="chain" id="PRO_5042492559" evidence="17">
    <location>
        <begin position="18"/>
        <end position="883"/>
    </location>
</feature>
<keyword evidence="7 16" id="KW-1133">Transmembrane helix</keyword>
<evidence type="ECO:0000313" key="20">
    <source>
        <dbReference type="RefSeq" id="XP_028969006.1"/>
    </source>
</evidence>
<dbReference type="Pfam" id="PF19699">
    <property type="entry name" value="CLSTN_C"/>
    <property type="match status" value="2"/>
</dbReference>
<organism evidence="19 20">
    <name type="scientific">Galendromus occidentalis</name>
    <name type="common">western predatory mite</name>
    <dbReference type="NCBI Taxonomy" id="34638"/>
    <lineage>
        <taxon>Eukaryota</taxon>
        <taxon>Metazoa</taxon>
        <taxon>Ecdysozoa</taxon>
        <taxon>Arthropoda</taxon>
        <taxon>Chelicerata</taxon>
        <taxon>Arachnida</taxon>
        <taxon>Acari</taxon>
        <taxon>Parasitiformes</taxon>
        <taxon>Mesostigmata</taxon>
        <taxon>Gamasina</taxon>
        <taxon>Phytoseioidea</taxon>
        <taxon>Phytoseiidae</taxon>
        <taxon>Typhlodrominae</taxon>
        <taxon>Galendromus</taxon>
    </lineage>
</organism>
<dbReference type="Pfam" id="PF13385">
    <property type="entry name" value="Laminin_G_3"/>
    <property type="match status" value="1"/>
</dbReference>
<evidence type="ECO:0000256" key="4">
    <source>
        <dbReference type="ARBA" id="ARBA00022737"/>
    </source>
</evidence>
<evidence type="ECO:0000256" key="14">
    <source>
        <dbReference type="PROSITE-ProRule" id="PRU00043"/>
    </source>
</evidence>
<dbReference type="SUPFAM" id="SSF49899">
    <property type="entry name" value="Concanavalin A-like lectins/glucanases"/>
    <property type="match status" value="1"/>
</dbReference>
<keyword evidence="10" id="KW-0325">Glycoprotein</keyword>
<evidence type="ECO:0000256" key="2">
    <source>
        <dbReference type="ARBA" id="ARBA00022692"/>
    </source>
</evidence>
<evidence type="ECO:0000256" key="13">
    <source>
        <dbReference type="ARBA" id="ARBA00035015"/>
    </source>
</evidence>
<dbReference type="SUPFAM" id="SSF49313">
    <property type="entry name" value="Cadherin-like"/>
    <property type="match status" value="2"/>
</dbReference>
<evidence type="ECO:0000313" key="19">
    <source>
        <dbReference type="Proteomes" id="UP000694867"/>
    </source>
</evidence>
<dbReference type="Gene3D" id="2.60.40.60">
    <property type="entry name" value="Cadherins"/>
    <property type="match status" value="2"/>
</dbReference>
<dbReference type="PRINTS" id="PR00205">
    <property type="entry name" value="CADHERIN"/>
</dbReference>
<dbReference type="GeneID" id="100905219"/>
<sequence>MKSIAVFLLGTIAASQAVEIAQKGYHALIMENTKSVTVMPPIQVSGQACSFDLTWEHASGREDDPPFTIDDKEPSEPKIIPTKEPNCELQRYYRLQLLAYDCEPGKAVGNATVHITVEDENEFEPEFTEGAYQATARENHMHISPPILQVTARDKDCTPKKSDICKYEIVSTDDDKAAPFQIDAEGNIRNTRPLVYEDSHNYIFEVVAYDCSMKTSKPVSVSITVQKECHMQWSSIAQQIDYTGGSVSLYGNAQLDTCPSDCEIDEIFSKIQLDTKHIGKGCDRDTYSVRSQRKLCNANTSAVGNFGSLTTLLGMDASQVSKSGASSKAPTQDKGNENSPIYFFDGKTNALLLPRDTFHQTKTMAVQFWMKHEQNMDKKAKEHIVCTSDSHKMNRHHFSVFLHNCHLVLLVRQHNSYYHKLFPAEFRWRVSEVCDFEWHHYTINLDGDQATLYIDGKAAPTADIVDDWPIHKNIHVGNETTTVVGACWQAKQSHMAMHFKGYLSDLVVLNNATEQEQVLKCMYQCKESLVRANGDNEEPLSDVETLSGDSVESIERQIARINYKNNRHNPTPGNRMVHLYTHVKCTNGQSKKLPMVETIIAVKNNDAPEEPKIQISSEEHNIAKEYGPIKEGVDIFETINIKVQPGENIDSCTIQVFPALNPDHETLQVPEYVLDKMGLTKDDTTSQQNQQQIKLRGPASSENFQKVISGISYYNKKPAYYLNRAFKLQCYEMGTRFASNEYIQTLTVIHPSSVISSNNPVAAKLTQNAQSHPAPKHHAQHQRMNIKEKHSNSSSIGIATVVVAGLVGTVLVLLGVMRRRREKATAAAGQLQWDDSALTITVNPLSSEDWEQCNGCVDNADDSSGDSSCAESDDSDDEGKHAN</sequence>
<dbReference type="InterPro" id="IPR045588">
    <property type="entry name" value="CLSTN_C"/>
</dbReference>
<feature type="transmembrane region" description="Helical" evidence="16">
    <location>
        <begin position="796"/>
        <end position="816"/>
    </location>
</feature>
<evidence type="ECO:0000256" key="8">
    <source>
        <dbReference type="ARBA" id="ARBA00023018"/>
    </source>
</evidence>
<keyword evidence="9 16" id="KW-0472">Membrane</keyword>
<dbReference type="GO" id="GO:0009986">
    <property type="term" value="C:cell surface"/>
    <property type="evidence" value="ECO:0007669"/>
    <property type="project" value="TreeGrafter"/>
</dbReference>
<keyword evidence="3 17" id="KW-0732">Signal</keyword>
<name>A0AAJ7SJN9_9ACAR</name>
<evidence type="ECO:0000256" key="11">
    <source>
        <dbReference type="ARBA" id="ARBA00023257"/>
    </source>
</evidence>